<name>A0A1E7DRP3_9BACI</name>
<evidence type="ECO:0000313" key="1">
    <source>
        <dbReference type="EMBL" id="OES45675.1"/>
    </source>
</evidence>
<evidence type="ECO:0000313" key="2">
    <source>
        <dbReference type="Proteomes" id="UP000095658"/>
    </source>
</evidence>
<organism evidence="1 2">
    <name type="scientific">Domibacillus iocasae</name>
    <dbReference type="NCBI Taxonomy" id="1714016"/>
    <lineage>
        <taxon>Bacteria</taxon>
        <taxon>Bacillati</taxon>
        <taxon>Bacillota</taxon>
        <taxon>Bacilli</taxon>
        <taxon>Bacillales</taxon>
        <taxon>Bacillaceae</taxon>
        <taxon>Domibacillus</taxon>
    </lineage>
</organism>
<dbReference type="STRING" id="1714016.BA724_02360"/>
<sequence length="161" mass="19066">MIRKEKLFPLHQVPDHVRETFPALSFPDEQMLQEAVDYLRISLSDLFFNPKGDSAPFVYYKEMVFVELPEVLTLDELELTKMKIKIHQTHISLQQFIKRNEWKRLFLFMDPRILAPAFDELFDTIPEEQRMDVLQVIQKRSGPFPLLRNESALQMIAGNMK</sequence>
<dbReference type="AlphaFoldDB" id="A0A1E7DRP3"/>
<reference evidence="1 2" key="1">
    <citation type="submission" date="2016-06" db="EMBL/GenBank/DDBJ databases">
        <title>Domibacillus iocasae genome sequencing.</title>
        <authorList>
            <person name="Verma A."/>
            <person name="Pal Y."/>
            <person name="Ojha A.K."/>
            <person name="Krishnamurthi S."/>
        </authorList>
    </citation>
    <scope>NUCLEOTIDE SEQUENCE [LARGE SCALE GENOMIC DNA]</scope>
    <source>
        <strain evidence="1 2">DSM 29979</strain>
    </source>
</reference>
<dbReference type="RefSeq" id="WP_069937672.1">
    <property type="nucleotide sequence ID" value="NZ_MAMP01000012.1"/>
</dbReference>
<keyword evidence="2" id="KW-1185">Reference proteome</keyword>
<comment type="caution">
    <text evidence="1">The sequence shown here is derived from an EMBL/GenBank/DDBJ whole genome shotgun (WGS) entry which is preliminary data.</text>
</comment>
<accession>A0A1E7DRP3</accession>
<dbReference type="Proteomes" id="UP000095658">
    <property type="component" value="Unassembled WGS sequence"/>
</dbReference>
<dbReference type="EMBL" id="MAMP01000012">
    <property type="protein sequence ID" value="OES45675.1"/>
    <property type="molecule type" value="Genomic_DNA"/>
</dbReference>
<dbReference type="OrthoDB" id="2967407at2"/>
<gene>
    <name evidence="1" type="ORF">BA724_02360</name>
</gene>
<proteinExistence type="predicted"/>
<protein>
    <submittedName>
        <fullName evidence="1">Uncharacterized protein</fullName>
    </submittedName>
</protein>